<feature type="signal peptide" evidence="1">
    <location>
        <begin position="1"/>
        <end position="19"/>
    </location>
</feature>
<dbReference type="PROSITE" id="PS51257">
    <property type="entry name" value="PROKAR_LIPOPROTEIN"/>
    <property type="match status" value="1"/>
</dbReference>
<organism evidence="3 4">
    <name type="scientific">Dekkera bruxellensis</name>
    <name type="common">Brettanomyces custersii</name>
    <dbReference type="NCBI Taxonomy" id="5007"/>
    <lineage>
        <taxon>Eukaryota</taxon>
        <taxon>Fungi</taxon>
        <taxon>Dikarya</taxon>
        <taxon>Ascomycota</taxon>
        <taxon>Saccharomycotina</taxon>
        <taxon>Pichiomycetes</taxon>
        <taxon>Pichiales</taxon>
        <taxon>Pichiaceae</taxon>
        <taxon>Brettanomyces</taxon>
    </lineage>
</organism>
<dbReference type="EMBL" id="JABCYN010000038">
    <property type="protein sequence ID" value="KAF6008129.1"/>
    <property type="molecule type" value="Genomic_DNA"/>
</dbReference>
<reference evidence="3 4" key="1">
    <citation type="journal article" date="2020" name="Appl. Microbiol. Biotechnol.">
        <title>Targeted gene deletion in Brettanomyces bruxellensis with an expression-free CRISPR-Cas9 system.</title>
        <authorList>
            <person name="Varela C."/>
            <person name="Bartel C."/>
            <person name="Onetto C."/>
            <person name="Borneman A."/>
        </authorList>
    </citation>
    <scope>NUCLEOTIDE SEQUENCE [LARGE SCALE GENOMIC DNA]</scope>
    <source>
        <strain evidence="3 4">AWRI1613</strain>
    </source>
</reference>
<evidence type="ECO:0000313" key="3">
    <source>
        <dbReference type="EMBL" id="KAF6008129.1"/>
    </source>
</evidence>
<dbReference type="Proteomes" id="UP000568158">
    <property type="component" value="Unassembled WGS sequence"/>
</dbReference>
<feature type="domain" description="DUF7907" evidence="2">
    <location>
        <begin position="25"/>
        <end position="150"/>
    </location>
</feature>
<dbReference type="InterPro" id="IPR057229">
    <property type="entry name" value="DUF7907"/>
</dbReference>
<comment type="caution">
    <text evidence="3">The sequence shown here is derived from an EMBL/GenBank/DDBJ whole genome shotgun (WGS) entry which is preliminary data.</text>
</comment>
<evidence type="ECO:0000259" key="2">
    <source>
        <dbReference type="Pfam" id="PF25484"/>
    </source>
</evidence>
<dbReference type="Pfam" id="PF25484">
    <property type="entry name" value="DUF7907"/>
    <property type="match status" value="1"/>
</dbReference>
<dbReference type="AlphaFoldDB" id="A0A8H6BB56"/>
<evidence type="ECO:0000313" key="4">
    <source>
        <dbReference type="Proteomes" id="UP000568158"/>
    </source>
</evidence>
<evidence type="ECO:0000256" key="1">
    <source>
        <dbReference type="SAM" id="SignalP"/>
    </source>
</evidence>
<accession>A0A8H6BB56</accession>
<proteinExistence type="predicted"/>
<gene>
    <name evidence="3" type="ORF">HII12_004239</name>
</gene>
<protein>
    <recommendedName>
        <fullName evidence="2">DUF7907 domain-containing protein</fullName>
    </recommendedName>
</protein>
<sequence>MKFNLAFTTVVVSAACAAAEDITLTVLSDNSEVKGMAVSNTHEGAGLNYLFIGGTDGPTYTYDANKKAISQPFTGSYVQYLTAMEHFMAMSVSTSVDVYTFDGNLLALNGSTKNFYACKNTGDPYEYSASSYEVMYYASDAPSSCLSIQLSKAGSSGNSSSSDATASSTADSSSIIGNSTSQTIAYENATEFATVTCTETQCQVSKSAASSSNIAKTDTAILTETCTEAKCTSKASSTKAAVTEAPTSTLSTSVSSASSALSVSGSSTSSALSTFSAAAEKIIGSKSVFAMGLAALLVLL</sequence>
<keyword evidence="1" id="KW-0732">Signal</keyword>
<feature type="chain" id="PRO_5034604320" description="DUF7907 domain-containing protein" evidence="1">
    <location>
        <begin position="20"/>
        <end position="300"/>
    </location>
</feature>
<name>A0A8H6BB56_DEKBR</name>